<sequence>MNSRRKAIVLICAALMPMFSWACRPSGMEHEVRFIKGTATLDAKAAESVAQWFLEARDRLKVFEVGLFGVAPAGDAAAVERAHDRTDTIERLIQSMNTGQAKIIKGVSERKGQGGDPDFDVIFIESQPGCLKINTCCPQPVKK</sequence>
<evidence type="ECO:0000313" key="1">
    <source>
        <dbReference type="EMBL" id="MPM51820.1"/>
    </source>
</evidence>
<accession>A0A645AF83</accession>
<comment type="caution">
    <text evidence="1">The sequence shown here is derived from an EMBL/GenBank/DDBJ whole genome shotgun (WGS) entry which is preliminary data.</text>
</comment>
<proteinExistence type="predicted"/>
<reference evidence="1" key="1">
    <citation type="submission" date="2019-08" db="EMBL/GenBank/DDBJ databases">
        <authorList>
            <person name="Kucharzyk K."/>
            <person name="Murdoch R.W."/>
            <person name="Higgins S."/>
            <person name="Loffler F."/>
        </authorList>
    </citation>
    <scope>NUCLEOTIDE SEQUENCE</scope>
</reference>
<name>A0A645AF83_9ZZZZ</name>
<dbReference type="EMBL" id="VSSQ01013584">
    <property type="protein sequence ID" value="MPM51820.1"/>
    <property type="molecule type" value="Genomic_DNA"/>
</dbReference>
<gene>
    <name evidence="1" type="ORF">SDC9_98571</name>
</gene>
<dbReference type="AlphaFoldDB" id="A0A645AF83"/>
<evidence type="ECO:0008006" key="2">
    <source>
        <dbReference type="Google" id="ProtNLM"/>
    </source>
</evidence>
<protein>
    <recommendedName>
        <fullName evidence="2">OmpA-like domain-containing protein</fullName>
    </recommendedName>
</protein>
<organism evidence="1">
    <name type="scientific">bioreactor metagenome</name>
    <dbReference type="NCBI Taxonomy" id="1076179"/>
    <lineage>
        <taxon>unclassified sequences</taxon>
        <taxon>metagenomes</taxon>
        <taxon>ecological metagenomes</taxon>
    </lineage>
</organism>